<dbReference type="EMBL" id="WNYA01000007">
    <property type="protein sequence ID" value="KAG8560575.1"/>
    <property type="molecule type" value="Genomic_DNA"/>
</dbReference>
<dbReference type="Proteomes" id="UP000824782">
    <property type="component" value="Unassembled WGS sequence"/>
</dbReference>
<keyword evidence="3 4" id="KW-0326">Glycosidase</keyword>
<dbReference type="Pfam" id="PF01055">
    <property type="entry name" value="Glyco_hydro_31_2nd"/>
    <property type="match status" value="1"/>
</dbReference>
<dbReference type="InterPro" id="IPR025887">
    <property type="entry name" value="Glyco_hydro_31_N_dom"/>
</dbReference>
<dbReference type="Gene3D" id="2.60.40.1760">
    <property type="entry name" value="glycosyl hydrolase (family 31)"/>
    <property type="match status" value="1"/>
</dbReference>
<comment type="similarity">
    <text evidence="1 4">Belongs to the glycosyl hydrolase 31 family.</text>
</comment>
<dbReference type="InterPro" id="IPR011013">
    <property type="entry name" value="Gal_mutarotase_sf_dom"/>
</dbReference>
<evidence type="ECO:0000256" key="1">
    <source>
        <dbReference type="ARBA" id="ARBA00007806"/>
    </source>
</evidence>
<dbReference type="GO" id="GO:0005975">
    <property type="term" value="P:carbohydrate metabolic process"/>
    <property type="evidence" value="ECO:0007669"/>
    <property type="project" value="InterPro"/>
</dbReference>
<dbReference type="InterPro" id="IPR017853">
    <property type="entry name" value="GH"/>
</dbReference>
<keyword evidence="2 4" id="KW-0378">Hydrolase</keyword>
<feature type="domain" description="Glycoside hydrolase family 31 TIM barrel" evidence="6">
    <location>
        <begin position="359"/>
        <end position="683"/>
    </location>
</feature>
<dbReference type="Pfam" id="PF21365">
    <property type="entry name" value="Glyco_hydro_31_3rd"/>
    <property type="match status" value="1"/>
</dbReference>
<feature type="region of interest" description="Disordered" evidence="5">
    <location>
        <begin position="1"/>
        <end position="20"/>
    </location>
</feature>
<dbReference type="SUPFAM" id="SSF51445">
    <property type="entry name" value="(Trans)glycosidases"/>
    <property type="match status" value="1"/>
</dbReference>
<dbReference type="PANTHER" id="PTHR22762">
    <property type="entry name" value="ALPHA-GLUCOSIDASE"/>
    <property type="match status" value="1"/>
</dbReference>
<feature type="compositionally biased region" description="Polar residues" evidence="5">
    <location>
        <begin position="1"/>
        <end position="10"/>
    </location>
</feature>
<keyword evidence="10" id="KW-1185">Reference proteome</keyword>
<evidence type="ECO:0000256" key="3">
    <source>
        <dbReference type="ARBA" id="ARBA00023295"/>
    </source>
</evidence>
<evidence type="ECO:0000256" key="5">
    <source>
        <dbReference type="SAM" id="MobiDB-lite"/>
    </source>
</evidence>
<dbReference type="Gene3D" id="2.60.40.1180">
    <property type="entry name" value="Golgi alpha-mannosidase II"/>
    <property type="match status" value="2"/>
</dbReference>
<dbReference type="CDD" id="cd06603">
    <property type="entry name" value="GH31_GANC_GANAB_alpha"/>
    <property type="match status" value="1"/>
</dbReference>
<feature type="domain" description="Glycosyl hydrolase family 31 C-terminal" evidence="8">
    <location>
        <begin position="694"/>
        <end position="781"/>
    </location>
</feature>
<feature type="domain" description="Glycoside hydrolase family 31 N-terminal" evidence="7">
    <location>
        <begin position="79"/>
        <end position="294"/>
    </location>
</feature>
<dbReference type="InterPro" id="IPR048395">
    <property type="entry name" value="Glyco_hydro_31_C"/>
</dbReference>
<dbReference type="InterPro" id="IPR000322">
    <property type="entry name" value="Glyco_hydro_31_TIM"/>
</dbReference>
<evidence type="ECO:0000256" key="4">
    <source>
        <dbReference type="RuleBase" id="RU361185"/>
    </source>
</evidence>
<dbReference type="SUPFAM" id="SSF74650">
    <property type="entry name" value="Galactose mutarotase-like"/>
    <property type="match status" value="1"/>
</dbReference>
<evidence type="ECO:0000259" key="7">
    <source>
        <dbReference type="Pfam" id="PF13802"/>
    </source>
</evidence>
<comment type="caution">
    <text evidence="9">The sequence shown here is derived from an EMBL/GenBank/DDBJ whole genome shotgun (WGS) entry which is preliminary data.</text>
</comment>
<dbReference type="GO" id="GO:0004558">
    <property type="term" value="F:alpha-1,4-glucosidase activity"/>
    <property type="evidence" value="ECO:0007669"/>
    <property type="project" value="TreeGrafter"/>
</dbReference>
<dbReference type="FunFam" id="3.20.20.80:FF:000039">
    <property type="entry name" value="Glucosidase, alpha neutral C"/>
    <property type="match status" value="1"/>
</dbReference>
<protein>
    <recommendedName>
        <fullName evidence="11">Glycoside hydrolase family 31 N-terminal domain-containing protein</fullName>
    </recommendedName>
</protein>
<dbReference type="InterPro" id="IPR013780">
    <property type="entry name" value="Glyco_hydro_b"/>
</dbReference>
<dbReference type="CDD" id="cd14752">
    <property type="entry name" value="GH31_N"/>
    <property type="match status" value="1"/>
</dbReference>
<evidence type="ECO:0000259" key="8">
    <source>
        <dbReference type="Pfam" id="PF21365"/>
    </source>
</evidence>
<dbReference type="FunFam" id="3.20.20.80:FF:000046">
    <property type="entry name" value="Glucosidase alpha, neutral C"/>
    <property type="match status" value="1"/>
</dbReference>
<dbReference type="AlphaFoldDB" id="A0AAV7AII4"/>
<name>A0AAV7AII4_ENGPU</name>
<evidence type="ECO:0000259" key="6">
    <source>
        <dbReference type="Pfam" id="PF01055"/>
    </source>
</evidence>
<dbReference type="GO" id="GO:0030246">
    <property type="term" value="F:carbohydrate binding"/>
    <property type="evidence" value="ECO:0007669"/>
    <property type="project" value="InterPro"/>
</dbReference>
<dbReference type="SUPFAM" id="SSF51011">
    <property type="entry name" value="Glycosyl hydrolase domain"/>
    <property type="match status" value="1"/>
</dbReference>
<gene>
    <name evidence="9" type="ORF">GDO81_015038</name>
</gene>
<evidence type="ECO:0000313" key="10">
    <source>
        <dbReference type="Proteomes" id="UP000824782"/>
    </source>
</evidence>
<proteinExistence type="inferred from homology"/>
<evidence type="ECO:0000256" key="2">
    <source>
        <dbReference type="ARBA" id="ARBA00022801"/>
    </source>
</evidence>
<sequence>MSDEVGSTKTPAPDDHLGSVLTENQSKFKTCGQIGFYRRQKDFHPDRSPYVAQLNTLNTENGVVTLNLTHQETQVPLKLQIFAVEGNILRLKINEESSVKPRFEVPDVLVKEPTTEQLKVSNLETGSLVLEQPSSSWKIHLTANPFSLLVTQEDKELISVNAQGQLYFENAVLPSKESGLTETDPGNKPSAPKEQFGLWKEKFEDYLDLKDPSSVGLDFTLHGFENVYGLPEHADTHQLQNTGESEAYRLYNLDVFGYRIHDKMGTYGSVPLLLAHKLSHTCGILWLNASETLVEVHSKAALKPQMHLPSPDMQKQRVVPNTDIRWMSESGVVDVFLLLGPAPHDIFKQYAQLTGTQMFPPLFSLGYHQCRWNYEDEADVEAVDSGFDEHDIPYDVIWLDIEHTDGKRYFTWDKEKFPNPVKMQENLREKRRKLVVISDPHIKVDPKYKLYAEAKEKGYFVKTINGRDFEGSCWPGASSYLDFTNPAVREWYSTQFSFDKYKNSTDVLFIWNDMNEPSVFESPEWTMPKEAVHHMGWHHRDLHNLYGFYQQMSTSEGLIHRSGGKERPFVLTRSFFAGSQRYGAVWTGDNKAEWEYLQISVPMLLTLSVTGISFCGADVGGFVGDPDAELLVRWYQAGSFQPFFRAHAMQGTRRREPWLFGEDNTSIIRRVIKERYTLLPFWYLLFYRAYLFAEPVMRPLWVVFPKDPDVFGIDKEYMLGDALLIAPVLDPGVTSLDVLFPGHGEHWYDFRKFNPISSSHRQKVDVTLKEIPVYQRGGSIIPMHTMTGRSTGWMDESPYELRIALDRKGAAVGEVYLDDGHSFQYLHQHMFCYRRFTFTKNVLYSSSADKAGCYPVRSALENVHIMGFKKSPSEVIVHQPGGGKRKLNYSYNKVLCVLSLENLSLDISVDWEIHIK</sequence>
<accession>A0AAV7AII4</accession>
<dbReference type="PROSITE" id="PS00129">
    <property type="entry name" value="GLYCOSYL_HYDROL_F31_1"/>
    <property type="match status" value="1"/>
</dbReference>
<dbReference type="Gene3D" id="3.20.20.80">
    <property type="entry name" value="Glycosidases"/>
    <property type="match status" value="2"/>
</dbReference>
<evidence type="ECO:0008006" key="11">
    <source>
        <dbReference type="Google" id="ProtNLM"/>
    </source>
</evidence>
<dbReference type="InterPro" id="IPR030458">
    <property type="entry name" value="Glyco_hydro_31_AS"/>
</dbReference>
<dbReference type="GO" id="GO:0006491">
    <property type="term" value="P:N-glycan processing"/>
    <property type="evidence" value="ECO:0007669"/>
    <property type="project" value="TreeGrafter"/>
</dbReference>
<dbReference type="Pfam" id="PF13802">
    <property type="entry name" value="Gal_mutarotas_2"/>
    <property type="match status" value="1"/>
</dbReference>
<dbReference type="FunFam" id="2.60.40.1180:FF:000023">
    <property type="entry name" value="neutral alpha-glucosidase AB isoform X2"/>
    <property type="match status" value="1"/>
</dbReference>
<reference evidence="9" key="1">
    <citation type="thesis" date="2020" institute="ProQuest LLC" country="789 East Eisenhower Parkway, Ann Arbor, MI, USA">
        <title>Comparative Genomics and Chromosome Evolution.</title>
        <authorList>
            <person name="Mudd A.B."/>
        </authorList>
    </citation>
    <scope>NUCLEOTIDE SEQUENCE</scope>
    <source>
        <strain evidence="9">237g6f4</strain>
        <tissue evidence="9">Blood</tissue>
    </source>
</reference>
<organism evidence="9 10">
    <name type="scientific">Engystomops pustulosus</name>
    <name type="common">Tungara frog</name>
    <name type="synonym">Physalaemus pustulosus</name>
    <dbReference type="NCBI Taxonomy" id="76066"/>
    <lineage>
        <taxon>Eukaryota</taxon>
        <taxon>Metazoa</taxon>
        <taxon>Chordata</taxon>
        <taxon>Craniata</taxon>
        <taxon>Vertebrata</taxon>
        <taxon>Euteleostomi</taxon>
        <taxon>Amphibia</taxon>
        <taxon>Batrachia</taxon>
        <taxon>Anura</taxon>
        <taxon>Neobatrachia</taxon>
        <taxon>Hyloidea</taxon>
        <taxon>Leptodactylidae</taxon>
        <taxon>Leiuperinae</taxon>
        <taxon>Engystomops</taxon>
    </lineage>
</organism>
<evidence type="ECO:0000313" key="9">
    <source>
        <dbReference type="EMBL" id="KAG8560575.1"/>
    </source>
</evidence>
<dbReference type="PANTHER" id="PTHR22762:SF60">
    <property type="entry name" value="NEUTRAL ALPHA-GLUCOSIDASE C"/>
    <property type="match status" value="1"/>
</dbReference>